<feature type="compositionally biased region" description="Pro residues" evidence="1">
    <location>
        <begin position="333"/>
        <end position="348"/>
    </location>
</feature>
<feature type="compositionally biased region" description="Pro residues" evidence="1">
    <location>
        <begin position="285"/>
        <end position="300"/>
    </location>
</feature>
<name>A0ABR1YNV2_9PEZI</name>
<evidence type="ECO:0000256" key="2">
    <source>
        <dbReference type="SAM" id="SignalP"/>
    </source>
</evidence>
<feature type="compositionally biased region" description="Low complexity" evidence="1">
    <location>
        <begin position="189"/>
        <end position="210"/>
    </location>
</feature>
<evidence type="ECO:0000313" key="3">
    <source>
        <dbReference type="EMBL" id="KAK8233892.1"/>
    </source>
</evidence>
<protein>
    <submittedName>
        <fullName evidence="3">Uncharacterized protein</fullName>
    </submittedName>
</protein>
<evidence type="ECO:0000256" key="1">
    <source>
        <dbReference type="SAM" id="MobiDB-lite"/>
    </source>
</evidence>
<comment type="caution">
    <text evidence="3">The sequence shown here is derived from an EMBL/GenBank/DDBJ whole genome shotgun (WGS) entry which is preliminary data.</text>
</comment>
<reference evidence="3 4" key="1">
    <citation type="submission" date="2024-04" db="EMBL/GenBank/DDBJ databases">
        <title>Phyllosticta paracitricarpa is synonymous to the EU quarantine fungus P. citricarpa based on phylogenomic analyses.</title>
        <authorList>
            <consortium name="Lawrence Berkeley National Laboratory"/>
            <person name="Van Ingen-Buijs V.A."/>
            <person name="Van Westerhoven A.C."/>
            <person name="Haridas S."/>
            <person name="Skiadas P."/>
            <person name="Martin F."/>
            <person name="Groenewald J.Z."/>
            <person name="Crous P.W."/>
            <person name="Seidl M.F."/>
        </authorList>
    </citation>
    <scope>NUCLEOTIDE SEQUENCE [LARGE SCALE GENOMIC DNA]</scope>
    <source>
        <strain evidence="3 4">CBS 123374</strain>
    </source>
</reference>
<dbReference type="EMBL" id="JBBWRZ010000006">
    <property type="protein sequence ID" value="KAK8233892.1"/>
    <property type="molecule type" value="Genomic_DNA"/>
</dbReference>
<dbReference type="PRINTS" id="PR01217">
    <property type="entry name" value="PRICHEXTENSN"/>
</dbReference>
<gene>
    <name evidence="3" type="ORF">HDK90DRAFT_282818</name>
</gene>
<feature type="compositionally biased region" description="Pro residues" evidence="1">
    <location>
        <begin position="211"/>
        <end position="221"/>
    </location>
</feature>
<keyword evidence="4" id="KW-1185">Reference proteome</keyword>
<feature type="signal peptide" evidence="2">
    <location>
        <begin position="1"/>
        <end position="20"/>
    </location>
</feature>
<organism evidence="3 4">
    <name type="scientific">Phyllosticta capitalensis</name>
    <dbReference type="NCBI Taxonomy" id="121624"/>
    <lineage>
        <taxon>Eukaryota</taxon>
        <taxon>Fungi</taxon>
        <taxon>Dikarya</taxon>
        <taxon>Ascomycota</taxon>
        <taxon>Pezizomycotina</taxon>
        <taxon>Dothideomycetes</taxon>
        <taxon>Dothideomycetes incertae sedis</taxon>
        <taxon>Botryosphaeriales</taxon>
        <taxon>Phyllostictaceae</taxon>
        <taxon>Phyllosticta</taxon>
    </lineage>
</organism>
<proteinExistence type="predicted"/>
<feature type="compositionally biased region" description="Gly residues" evidence="1">
    <location>
        <begin position="366"/>
        <end position="398"/>
    </location>
</feature>
<accession>A0ABR1YNV2</accession>
<feature type="chain" id="PRO_5046184532" evidence="2">
    <location>
        <begin position="21"/>
        <end position="501"/>
    </location>
</feature>
<keyword evidence="2" id="KW-0732">Signal</keyword>
<sequence length="501" mass="49480">MKENTLYLLLLLILSSAAWARPLYRRQVPVDPSYGQILSSVNKQLKVSNPDGIRDAMFGLLVRNQASVGQGSVMDTNCLQQITADRAFTNAKAAGDVNGMTDALVYRALERNTGGFGQPSNACTSSKAVNPEIEAITQHQDPAMPGAIDMNRFITLQLAKQITAVGGDPQNALKGGSYGVTSRDIQDAAGAANGANPTPAGQNPAAAGAAPPSPMGTPPAGGPMAAGGMMPPPPPPMGTPPAGGPMAAGGMMPPPPPPLGAPPPPPPPPGGAGSDPMAAGAGGNMPPPPPPPPMGTPPAGGPMAAGMMPPPPPPMGTPGSGADPMAAGAGGNMPPPPPPPPMGTPPAGGPGAAGMMLPPPPPMNGQGAGQAGGQGNGAGGAQAAGQGNGQGNDAGNGQAGAAQGQGAIKKPDLGKATDPTIEGGTGFDGREEFAFQPKNKAEFDHGSAADLKIVTEFICDRLNDKYEAPDATVQQCRNASTAAQKRGGKAAATAFNTAMGF</sequence>
<dbReference type="Proteomes" id="UP001492380">
    <property type="component" value="Unassembled WGS sequence"/>
</dbReference>
<evidence type="ECO:0000313" key="4">
    <source>
        <dbReference type="Proteomes" id="UP001492380"/>
    </source>
</evidence>
<feature type="region of interest" description="Disordered" evidence="1">
    <location>
        <begin position="189"/>
        <end position="427"/>
    </location>
</feature>
<feature type="compositionally biased region" description="Pro residues" evidence="1">
    <location>
        <begin position="230"/>
        <end position="243"/>
    </location>
</feature>
<feature type="compositionally biased region" description="Pro residues" evidence="1">
    <location>
        <begin position="252"/>
        <end position="270"/>
    </location>
</feature>